<feature type="compositionally biased region" description="Low complexity" evidence="1">
    <location>
        <begin position="22"/>
        <end position="31"/>
    </location>
</feature>
<sequence>MINATVTGRPGTITTLDKRSKSSLSPSAFSSHAHQDHHRGPEPPALSTTSIHIDISSLQHSQPTRSINLDKQDNMTDNLDDIPLLVPDYDAPKHFDYDGAEYYQTISATVPLANLTRSGRPPTRRGHLPPMSTTLRAYPSDHPDSLGYRSPIFFEAAPADFDPAPETHNRSSGMRSGNSTASHSRPTHLDHQRGRPRLPSHDNRRIRIDDLLNPEETPVRCRYLTDCKYADKFPWRTDLDNYHAASDHHHHRVSVPPLYREQPPSQEYSVFRPAHEYLDQHQQRTNNLHWQPGRPPFASNQFNMKRQSYNHAAALDAAAQEAITIYQNAAAAAADAQAAADAAIDAAADAAAADTFEVGFEKSRESVLEELAASGIRISGN</sequence>
<evidence type="ECO:0000256" key="1">
    <source>
        <dbReference type="SAM" id="MobiDB-lite"/>
    </source>
</evidence>
<evidence type="ECO:0000313" key="3">
    <source>
        <dbReference type="Proteomes" id="UP001283341"/>
    </source>
</evidence>
<organism evidence="2 3">
    <name type="scientific">Apodospora peruviana</name>
    <dbReference type="NCBI Taxonomy" id="516989"/>
    <lineage>
        <taxon>Eukaryota</taxon>
        <taxon>Fungi</taxon>
        <taxon>Dikarya</taxon>
        <taxon>Ascomycota</taxon>
        <taxon>Pezizomycotina</taxon>
        <taxon>Sordariomycetes</taxon>
        <taxon>Sordariomycetidae</taxon>
        <taxon>Sordariales</taxon>
        <taxon>Lasiosphaeriaceae</taxon>
        <taxon>Apodospora</taxon>
    </lineage>
</organism>
<proteinExistence type="predicted"/>
<keyword evidence="3" id="KW-1185">Reference proteome</keyword>
<dbReference type="EMBL" id="JAUEDM010000008">
    <property type="protein sequence ID" value="KAK3312899.1"/>
    <property type="molecule type" value="Genomic_DNA"/>
</dbReference>
<evidence type="ECO:0000313" key="2">
    <source>
        <dbReference type="EMBL" id="KAK3312899.1"/>
    </source>
</evidence>
<feature type="region of interest" description="Disordered" evidence="1">
    <location>
        <begin position="114"/>
        <end position="137"/>
    </location>
</feature>
<reference evidence="2" key="2">
    <citation type="submission" date="2023-06" db="EMBL/GenBank/DDBJ databases">
        <authorList>
            <consortium name="Lawrence Berkeley National Laboratory"/>
            <person name="Haridas S."/>
            <person name="Hensen N."/>
            <person name="Bonometti L."/>
            <person name="Westerberg I."/>
            <person name="Brannstrom I.O."/>
            <person name="Guillou S."/>
            <person name="Cros-Aarteil S."/>
            <person name="Calhoun S."/>
            <person name="Kuo A."/>
            <person name="Mondo S."/>
            <person name="Pangilinan J."/>
            <person name="Riley R."/>
            <person name="Labutti K."/>
            <person name="Andreopoulos B."/>
            <person name="Lipzen A."/>
            <person name="Chen C."/>
            <person name="Yanf M."/>
            <person name="Daum C."/>
            <person name="Ng V."/>
            <person name="Clum A."/>
            <person name="Steindorff A."/>
            <person name="Ohm R."/>
            <person name="Martin F."/>
            <person name="Silar P."/>
            <person name="Natvig D."/>
            <person name="Lalanne C."/>
            <person name="Gautier V."/>
            <person name="Ament-Velasquez S.L."/>
            <person name="Kruys A."/>
            <person name="Hutchinson M.I."/>
            <person name="Powell A.J."/>
            <person name="Barry K."/>
            <person name="Miller A.N."/>
            <person name="Grigoriev I.V."/>
            <person name="Debuchy R."/>
            <person name="Gladieux P."/>
            <person name="Thoren M.H."/>
            <person name="Johannesson H."/>
        </authorList>
    </citation>
    <scope>NUCLEOTIDE SEQUENCE</scope>
    <source>
        <strain evidence="2">CBS 118394</strain>
    </source>
</reference>
<reference evidence="2" key="1">
    <citation type="journal article" date="2023" name="Mol. Phylogenet. Evol.">
        <title>Genome-scale phylogeny and comparative genomics of the fungal order Sordariales.</title>
        <authorList>
            <person name="Hensen N."/>
            <person name="Bonometti L."/>
            <person name="Westerberg I."/>
            <person name="Brannstrom I.O."/>
            <person name="Guillou S."/>
            <person name="Cros-Aarteil S."/>
            <person name="Calhoun S."/>
            <person name="Haridas S."/>
            <person name="Kuo A."/>
            <person name="Mondo S."/>
            <person name="Pangilinan J."/>
            <person name="Riley R."/>
            <person name="LaButti K."/>
            <person name="Andreopoulos B."/>
            <person name="Lipzen A."/>
            <person name="Chen C."/>
            <person name="Yan M."/>
            <person name="Daum C."/>
            <person name="Ng V."/>
            <person name="Clum A."/>
            <person name="Steindorff A."/>
            <person name="Ohm R.A."/>
            <person name="Martin F."/>
            <person name="Silar P."/>
            <person name="Natvig D.O."/>
            <person name="Lalanne C."/>
            <person name="Gautier V."/>
            <person name="Ament-Velasquez S.L."/>
            <person name="Kruys A."/>
            <person name="Hutchinson M.I."/>
            <person name="Powell A.J."/>
            <person name="Barry K."/>
            <person name="Miller A.N."/>
            <person name="Grigoriev I.V."/>
            <person name="Debuchy R."/>
            <person name="Gladieux P."/>
            <person name="Hiltunen Thoren M."/>
            <person name="Johannesson H."/>
        </authorList>
    </citation>
    <scope>NUCLEOTIDE SEQUENCE</scope>
    <source>
        <strain evidence="2">CBS 118394</strain>
    </source>
</reference>
<dbReference type="Proteomes" id="UP001283341">
    <property type="component" value="Unassembled WGS sequence"/>
</dbReference>
<accession>A0AAE0HUQ1</accession>
<protein>
    <submittedName>
        <fullName evidence="2">Uncharacterized protein</fullName>
    </submittedName>
</protein>
<feature type="region of interest" description="Disordered" evidence="1">
    <location>
        <begin position="1"/>
        <end position="48"/>
    </location>
</feature>
<comment type="caution">
    <text evidence="2">The sequence shown here is derived from an EMBL/GenBank/DDBJ whole genome shotgun (WGS) entry which is preliminary data.</text>
</comment>
<feature type="compositionally biased region" description="Basic and acidic residues" evidence="1">
    <location>
        <begin position="187"/>
        <end position="206"/>
    </location>
</feature>
<feature type="compositionally biased region" description="Polar residues" evidence="1">
    <location>
        <begin position="170"/>
        <end position="184"/>
    </location>
</feature>
<dbReference type="AlphaFoldDB" id="A0AAE0HUQ1"/>
<name>A0AAE0HUQ1_9PEZI</name>
<feature type="region of interest" description="Disordered" evidence="1">
    <location>
        <begin position="159"/>
        <end position="206"/>
    </location>
</feature>
<gene>
    <name evidence="2" type="ORF">B0H66DRAFT_537986</name>
</gene>